<evidence type="ECO:0000313" key="5">
    <source>
        <dbReference type="Proteomes" id="UP000078582"/>
    </source>
</evidence>
<dbReference type="Gene3D" id="1.10.10.10">
    <property type="entry name" value="Winged helix-like DNA-binding domain superfamily/Winged helix DNA-binding domain"/>
    <property type="match status" value="1"/>
</dbReference>
<keyword evidence="2" id="KW-0238">DNA-binding</keyword>
<dbReference type="InterPro" id="IPR036388">
    <property type="entry name" value="WH-like_DNA-bd_sf"/>
</dbReference>
<evidence type="ECO:0000256" key="2">
    <source>
        <dbReference type="ARBA" id="ARBA00023125"/>
    </source>
</evidence>
<evidence type="ECO:0000256" key="3">
    <source>
        <dbReference type="ARBA" id="ARBA00023163"/>
    </source>
</evidence>
<evidence type="ECO:0000256" key="1">
    <source>
        <dbReference type="ARBA" id="ARBA00023015"/>
    </source>
</evidence>
<keyword evidence="3" id="KW-0804">Transcription</keyword>
<dbReference type="GeneID" id="42982126"/>
<gene>
    <name evidence="4" type="ORF">AYR53_07650</name>
</gene>
<dbReference type="KEGG" id="lbt:AYR52_02525"/>
<reference evidence="4 5" key="1">
    <citation type="submission" date="2016-03" db="EMBL/GenBank/DDBJ databases">
        <title>Pediococcus and Lactobacillus from brewery environment - whole genome sequencing and assembly.</title>
        <authorList>
            <person name="Behr J."/>
            <person name="Geissler A.J."/>
            <person name="Vogel R.F."/>
        </authorList>
    </citation>
    <scope>NUCLEOTIDE SEQUENCE [LARGE SCALE GENOMIC DNA]</scope>
    <source>
        <strain evidence="4 5">TMW 1.1989</strain>
    </source>
</reference>
<dbReference type="AlphaFoldDB" id="A0A192H354"/>
<dbReference type="STRING" id="375175.AYR53_07650"/>
<dbReference type="PROSITE" id="PS50987">
    <property type="entry name" value="HTH_ARSR_2"/>
    <property type="match status" value="1"/>
</dbReference>
<dbReference type="InterPro" id="IPR011991">
    <property type="entry name" value="ArsR-like_HTH"/>
</dbReference>
<dbReference type="PANTHER" id="PTHR43132">
    <property type="entry name" value="ARSENICAL RESISTANCE OPERON REPRESSOR ARSR-RELATED"/>
    <property type="match status" value="1"/>
</dbReference>
<dbReference type="NCBIfam" id="NF033788">
    <property type="entry name" value="HTH_metalloreg"/>
    <property type="match status" value="1"/>
</dbReference>
<dbReference type="CDD" id="cd00090">
    <property type="entry name" value="HTH_ARSR"/>
    <property type="match status" value="1"/>
</dbReference>
<name>A0A192H354_9LACO</name>
<dbReference type="PANTHER" id="PTHR43132:SF6">
    <property type="entry name" value="HTH-TYPE TRANSCRIPTIONAL REPRESSOR CZRA"/>
    <property type="match status" value="1"/>
</dbReference>
<dbReference type="Proteomes" id="UP000078582">
    <property type="component" value="Chromosome"/>
</dbReference>
<sequence length="107" mass="12108">MVDKPLPQGHLVVPADDVLEKMTTLFKVFGDQTRVRILYTLFEEELPVSAIVALLAKSQSSISHQLHILKQAGLVKNRREGKIIFYSLADKHVITIFGQMIQHVTEK</sequence>
<dbReference type="GO" id="GO:0003677">
    <property type="term" value="F:DNA binding"/>
    <property type="evidence" value="ECO:0007669"/>
    <property type="project" value="UniProtKB-KW"/>
</dbReference>
<dbReference type="PRINTS" id="PR00778">
    <property type="entry name" value="HTHARSR"/>
</dbReference>
<dbReference type="OrthoDB" id="9794330at2"/>
<keyword evidence="1" id="KW-0805">Transcription regulation</keyword>
<dbReference type="InterPro" id="IPR001845">
    <property type="entry name" value="HTH_ArsR_DNA-bd_dom"/>
</dbReference>
<evidence type="ECO:0000313" key="4">
    <source>
        <dbReference type="EMBL" id="ANK62657.1"/>
    </source>
</evidence>
<organism evidence="4 5">
    <name type="scientific">Loigolactobacillus backii</name>
    <dbReference type="NCBI Taxonomy" id="375175"/>
    <lineage>
        <taxon>Bacteria</taxon>
        <taxon>Bacillati</taxon>
        <taxon>Bacillota</taxon>
        <taxon>Bacilli</taxon>
        <taxon>Lactobacillales</taxon>
        <taxon>Lactobacillaceae</taxon>
        <taxon>Loigolactobacillus</taxon>
    </lineage>
</organism>
<dbReference type="GO" id="GO:0003700">
    <property type="term" value="F:DNA-binding transcription factor activity"/>
    <property type="evidence" value="ECO:0007669"/>
    <property type="project" value="InterPro"/>
</dbReference>
<dbReference type="Pfam" id="PF01022">
    <property type="entry name" value="HTH_5"/>
    <property type="match status" value="1"/>
</dbReference>
<dbReference type="SMART" id="SM00418">
    <property type="entry name" value="HTH_ARSR"/>
    <property type="match status" value="1"/>
</dbReference>
<dbReference type="InterPro" id="IPR036390">
    <property type="entry name" value="WH_DNA-bd_sf"/>
</dbReference>
<keyword evidence="5" id="KW-1185">Reference proteome</keyword>
<dbReference type="SUPFAM" id="SSF46785">
    <property type="entry name" value="Winged helix' DNA-binding domain"/>
    <property type="match status" value="1"/>
</dbReference>
<protein>
    <submittedName>
        <fullName evidence="4">Transcriptional regulator</fullName>
    </submittedName>
</protein>
<accession>A0A192H354</accession>
<proteinExistence type="predicted"/>
<dbReference type="EMBL" id="CP014873">
    <property type="protein sequence ID" value="ANK62657.1"/>
    <property type="molecule type" value="Genomic_DNA"/>
</dbReference>
<dbReference type="RefSeq" id="WP_068223477.1">
    <property type="nucleotide sequence ID" value="NZ_CP014623.1"/>
</dbReference>
<dbReference type="InterPro" id="IPR051011">
    <property type="entry name" value="Metal_resp_trans_reg"/>
</dbReference>